<evidence type="ECO:0000256" key="1">
    <source>
        <dbReference type="ARBA" id="ARBA00001957"/>
    </source>
</evidence>
<evidence type="ECO:0000256" key="3">
    <source>
        <dbReference type="ARBA" id="ARBA00022553"/>
    </source>
</evidence>
<dbReference type="SUPFAM" id="SSF47336">
    <property type="entry name" value="ACP-like"/>
    <property type="match status" value="2"/>
</dbReference>
<evidence type="ECO:0000313" key="7">
    <source>
        <dbReference type="Proteomes" id="UP000002730"/>
    </source>
</evidence>
<evidence type="ECO:0000256" key="2">
    <source>
        <dbReference type="ARBA" id="ARBA00022450"/>
    </source>
</evidence>
<dbReference type="InterPro" id="IPR010071">
    <property type="entry name" value="AA_adenyl_dom"/>
</dbReference>
<evidence type="ECO:0000256" key="4">
    <source>
        <dbReference type="ARBA" id="ARBA00023194"/>
    </source>
</evidence>
<gene>
    <name evidence="6" type="ordered locus">Clocel_3129</name>
</gene>
<dbReference type="InterPro" id="IPR045851">
    <property type="entry name" value="AMP-bd_C_sf"/>
</dbReference>
<dbReference type="STRING" id="573061.Clocel_3129"/>
<dbReference type="InterPro" id="IPR009081">
    <property type="entry name" value="PP-bd_ACP"/>
</dbReference>
<dbReference type="GO" id="GO:0005737">
    <property type="term" value="C:cytoplasm"/>
    <property type="evidence" value="ECO:0007669"/>
    <property type="project" value="TreeGrafter"/>
</dbReference>
<dbReference type="SUPFAM" id="SSF52777">
    <property type="entry name" value="CoA-dependent acyltransferases"/>
    <property type="match status" value="2"/>
</dbReference>
<evidence type="ECO:0000259" key="5">
    <source>
        <dbReference type="PROSITE" id="PS50075"/>
    </source>
</evidence>
<dbReference type="PROSITE" id="PS50075">
    <property type="entry name" value="CARRIER"/>
    <property type="match status" value="2"/>
</dbReference>
<comment type="cofactor">
    <cofactor evidence="1">
        <name>pantetheine 4'-phosphate</name>
        <dbReference type="ChEBI" id="CHEBI:47942"/>
    </cofactor>
</comment>
<keyword evidence="3" id="KW-0597">Phosphoprotein</keyword>
<dbReference type="Gene3D" id="3.40.50.980">
    <property type="match status" value="2"/>
</dbReference>
<dbReference type="GO" id="GO:0031177">
    <property type="term" value="F:phosphopantetheine binding"/>
    <property type="evidence" value="ECO:0007669"/>
    <property type="project" value="TreeGrafter"/>
</dbReference>
<dbReference type="GO" id="GO:0003824">
    <property type="term" value="F:catalytic activity"/>
    <property type="evidence" value="ECO:0007669"/>
    <property type="project" value="InterPro"/>
</dbReference>
<dbReference type="Pfam" id="PF00501">
    <property type="entry name" value="AMP-binding"/>
    <property type="match status" value="1"/>
</dbReference>
<dbReference type="Gene3D" id="3.30.559.10">
    <property type="entry name" value="Chloramphenicol acetyltransferase-like domain"/>
    <property type="match status" value="1"/>
</dbReference>
<dbReference type="NCBIfam" id="TIGR01733">
    <property type="entry name" value="AA-adenyl-dom"/>
    <property type="match status" value="1"/>
</dbReference>
<dbReference type="Gene3D" id="3.30.300.30">
    <property type="match status" value="1"/>
</dbReference>
<dbReference type="PROSITE" id="PS00455">
    <property type="entry name" value="AMP_BINDING"/>
    <property type="match status" value="1"/>
</dbReference>
<dbReference type="InterPro" id="IPR001242">
    <property type="entry name" value="Condensation_dom"/>
</dbReference>
<reference evidence="6 7" key="1">
    <citation type="submission" date="2010-08" db="EMBL/GenBank/DDBJ databases">
        <title>Complete sequence of Clostridium cellulovorans 743B.</title>
        <authorList>
            <consortium name="US DOE Joint Genome Institute"/>
            <person name="Lucas S."/>
            <person name="Copeland A."/>
            <person name="Lapidus A."/>
            <person name="Cheng J.-F."/>
            <person name="Bruce D."/>
            <person name="Goodwin L."/>
            <person name="Pitluck S."/>
            <person name="Chertkov O."/>
            <person name="Detter J.C."/>
            <person name="Han C."/>
            <person name="Tapia R."/>
            <person name="Land M."/>
            <person name="Hauser L."/>
            <person name="Chang Y.-J."/>
            <person name="Jeffries C."/>
            <person name="Kyrpides N."/>
            <person name="Ivanova N."/>
            <person name="Mikhailova N."/>
            <person name="Hemme C.L."/>
            <person name="Woyke T."/>
        </authorList>
    </citation>
    <scope>NUCLEOTIDE SEQUENCE [LARGE SCALE GENOMIC DNA]</scope>
    <source>
        <strain evidence="7">ATCC 35296 / DSM 3052 / OCM 3 / 743B</strain>
    </source>
</reference>
<dbReference type="PANTHER" id="PTHR45527:SF1">
    <property type="entry name" value="FATTY ACID SYNTHASE"/>
    <property type="match status" value="1"/>
</dbReference>
<accession>D9STT4</accession>
<evidence type="ECO:0000313" key="6">
    <source>
        <dbReference type="EMBL" id="ADL52818.1"/>
    </source>
</evidence>
<dbReference type="AlphaFoldDB" id="D9STT4"/>
<dbReference type="eggNOG" id="COG1020">
    <property type="taxonomic scope" value="Bacteria"/>
</dbReference>
<dbReference type="Gene3D" id="2.30.38.10">
    <property type="entry name" value="Luciferase, Domain 3"/>
    <property type="match status" value="1"/>
</dbReference>
<dbReference type="InterPro" id="IPR000873">
    <property type="entry name" value="AMP-dep_synth/lig_dom"/>
</dbReference>
<dbReference type="CDD" id="cd05930">
    <property type="entry name" value="A_NRPS"/>
    <property type="match status" value="1"/>
</dbReference>
<dbReference type="InterPro" id="IPR006162">
    <property type="entry name" value="Ppantetheine_attach_site"/>
</dbReference>
<dbReference type="InterPro" id="IPR036736">
    <property type="entry name" value="ACP-like_sf"/>
</dbReference>
<dbReference type="Gene3D" id="1.10.1200.10">
    <property type="entry name" value="ACP-like"/>
    <property type="match status" value="2"/>
</dbReference>
<proteinExistence type="predicted"/>
<sequence>MDCNEIRVVLKEIWDNVLEKESNIEVDFYDNGGDSFKITLMIAEIQNRLNAYVELADVFFDSNFESIVEYINNGIITETRNNLEKEIENGRNRYKSSINQKNMFILDKQYKNIGKTYNMPVICEIKGVIDIKKLENACGHVFENNNILRTNFSIKGEEIYQNVHDKVALPFEVKQIAIEDFTKNIKDNLKQYDLEKDILIRFILIDDVWKCKKYLFIDQHHIISDGVSVNILLKKIAEAYRNESIKCTQYDSFVNQQIEWYESEEANVCKKYWRNQFENWHSEFDFPKDGLRKGRKTFSGVRKEYHIDEQIICELNTMAKKYHTTLNTIMFTAFSILVYKYSLEEEFCIATTSSGREYRDINDMLGIFINSIPIKFKICDEYNYEYLIEETKQRLKEAYKYQKYSYSNVIEDLGLSGNIGRTPLFDIGFLFQNMENAQVRIDDNCYFDEYEYVGQGSRFEWMLEVNISSKRTRLVMEYNTDLYKQERMDHIIDSYKTLLKQIIASPDKKVEELNILTSRDKEIIYENIISSEMEINKTIIEQFYENLKNNKNSIAVHTSKGSFTYEEINIKSNYVAEYLIKNYSSEDVIGILLNRTEEIIIAYLGVLKAGCAFLPIDLNQPIEKINYMLSNSNAQIILSQQQIDLELSCKKIDIEELYCRKNVHIDIENLYRRVPEENLAYILYTSGSTGASKGVMIEYSALNNFILGMKDIMCDINTVLAITSVGFDISLLELIVSIIYGRTVVIVDEKERLNDKELYNIISKYNVDFIQITPSRLNLLISHEYNVFENIKKILIGGEMLIKEDIEKLGKLTHAKIYNMYGPTETTIWSTYKEIGLDSEITAGKPIVNTSIFVLDKRGRMLPHGVAGQLYIGGKGLARGYVNNKTETDNKFVLINSNSLINDVLGNTQILYATGDLAKFNEFGELIILGRMDNQVKLNGHRIELDDIRKCIMSYNEIENAVVLCCNDSDGSKYLVCYYISPKEISPKVWHGFLTKSLPRSIIPTHYIRVNEFPTNNSGKIDYKKLKEIKYTENQVEIEEFSELQQKIKQIWSKLLGIDEIGLNDNFYEIGGNSLKAIRLLAEFERENIISDNIDVFTYNTIYKISIFLEGEIIL</sequence>
<dbReference type="Gene3D" id="3.30.559.30">
    <property type="entry name" value="Nonribosomal peptide synthetase, condensation domain"/>
    <property type="match status" value="1"/>
</dbReference>
<dbReference type="SUPFAM" id="SSF56801">
    <property type="entry name" value="Acetyl-CoA synthetase-like"/>
    <property type="match status" value="1"/>
</dbReference>
<name>D9STT4_CLOC7</name>
<dbReference type="KEGG" id="ccb:Clocel_3129"/>
<dbReference type="GO" id="GO:0044550">
    <property type="term" value="P:secondary metabolite biosynthetic process"/>
    <property type="evidence" value="ECO:0007669"/>
    <property type="project" value="TreeGrafter"/>
</dbReference>
<dbReference type="EMBL" id="CP002160">
    <property type="protein sequence ID" value="ADL52818.1"/>
    <property type="molecule type" value="Genomic_DNA"/>
</dbReference>
<dbReference type="Pfam" id="PF00668">
    <property type="entry name" value="Condensation"/>
    <property type="match status" value="1"/>
</dbReference>
<dbReference type="OrthoDB" id="51171at2"/>
<dbReference type="GO" id="GO:0008610">
    <property type="term" value="P:lipid biosynthetic process"/>
    <property type="evidence" value="ECO:0007669"/>
    <property type="project" value="UniProtKB-ARBA"/>
</dbReference>
<protein>
    <submittedName>
        <fullName evidence="6">Amino acid adenylation domain protein</fullName>
    </submittedName>
</protein>
<dbReference type="Proteomes" id="UP000002730">
    <property type="component" value="Chromosome"/>
</dbReference>
<keyword evidence="7" id="KW-1185">Reference proteome</keyword>
<keyword evidence="4" id="KW-0045">Antibiotic biosynthesis</keyword>
<dbReference type="PROSITE" id="PS00012">
    <property type="entry name" value="PHOSPHOPANTETHEINE"/>
    <property type="match status" value="1"/>
</dbReference>
<feature type="domain" description="Carrier" evidence="5">
    <location>
        <begin position="1039"/>
        <end position="1113"/>
    </location>
</feature>
<organism evidence="6 7">
    <name type="scientific">Clostridium cellulovorans (strain ATCC 35296 / DSM 3052 / OCM 3 / 743B)</name>
    <dbReference type="NCBI Taxonomy" id="573061"/>
    <lineage>
        <taxon>Bacteria</taxon>
        <taxon>Bacillati</taxon>
        <taxon>Bacillota</taxon>
        <taxon>Clostridia</taxon>
        <taxon>Eubacteriales</taxon>
        <taxon>Clostridiaceae</taxon>
        <taxon>Clostridium</taxon>
    </lineage>
</organism>
<feature type="domain" description="Carrier" evidence="5">
    <location>
        <begin position="1"/>
        <end position="75"/>
    </location>
</feature>
<dbReference type="Pfam" id="PF00550">
    <property type="entry name" value="PP-binding"/>
    <property type="match status" value="1"/>
</dbReference>
<keyword evidence="2" id="KW-0596">Phosphopantetheine</keyword>
<dbReference type="GO" id="GO:0017000">
    <property type="term" value="P:antibiotic biosynthetic process"/>
    <property type="evidence" value="ECO:0007669"/>
    <property type="project" value="UniProtKB-KW"/>
</dbReference>
<dbReference type="HOGENOM" id="CLU_000022_2_4_9"/>
<dbReference type="PANTHER" id="PTHR45527">
    <property type="entry name" value="NONRIBOSOMAL PEPTIDE SYNTHETASE"/>
    <property type="match status" value="1"/>
</dbReference>
<dbReference type="InterPro" id="IPR020845">
    <property type="entry name" value="AMP-binding_CS"/>
</dbReference>
<dbReference type="RefSeq" id="WP_010073195.1">
    <property type="nucleotide sequence ID" value="NC_014393.1"/>
</dbReference>
<dbReference type="GO" id="GO:0043041">
    <property type="term" value="P:amino acid activation for nonribosomal peptide biosynthetic process"/>
    <property type="evidence" value="ECO:0007669"/>
    <property type="project" value="TreeGrafter"/>
</dbReference>
<dbReference type="InterPro" id="IPR023213">
    <property type="entry name" value="CAT-like_dom_sf"/>
</dbReference>